<evidence type="ECO:0000256" key="10">
    <source>
        <dbReference type="SAM" id="MobiDB-lite"/>
    </source>
</evidence>
<keyword evidence="9" id="KW-0119">Carbohydrate metabolism</keyword>
<evidence type="ECO:0000256" key="2">
    <source>
        <dbReference type="ARBA" id="ARBA00006339"/>
    </source>
</evidence>
<comment type="caution">
    <text evidence="12">The sequence shown here is derived from an EMBL/GenBank/DDBJ whole genome shotgun (WGS) entry which is preliminary data.</text>
</comment>
<dbReference type="PANTHER" id="PTHR12137:SF54">
    <property type="entry name" value="CARBOHYDRATE SULFOTRANSFERASE"/>
    <property type="match status" value="1"/>
</dbReference>
<reference evidence="12 13" key="1">
    <citation type="submission" date="2018-04" db="EMBL/GenBank/DDBJ databases">
        <authorList>
            <person name="Zhang X."/>
            <person name="Yuan J."/>
            <person name="Li F."/>
            <person name="Xiang J."/>
        </authorList>
    </citation>
    <scope>NUCLEOTIDE SEQUENCE [LARGE SCALE GENOMIC DNA]</scope>
    <source>
        <tissue evidence="12">Muscle</tissue>
    </source>
</reference>
<evidence type="ECO:0000256" key="1">
    <source>
        <dbReference type="ARBA" id="ARBA00004323"/>
    </source>
</evidence>
<evidence type="ECO:0000313" key="12">
    <source>
        <dbReference type="EMBL" id="ROT72651.1"/>
    </source>
</evidence>
<evidence type="ECO:0000256" key="11">
    <source>
        <dbReference type="SAM" id="SignalP"/>
    </source>
</evidence>
<keyword evidence="6 9" id="KW-0333">Golgi apparatus</keyword>
<comment type="similarity">
    <text evidence="2 9">Belongs to the sulfotransferase 2 family.</text>
</comment>
<dbReference type="OrthoDB" id="2019940at2759"/>
<dbReference type="GO" id="GO:0008146">
    <property type="term" value="F:sulfotransferase activity"/>
    <property type="evidence" value="ECO:0007669"/>
    <property type="project" value="InterPro"/>
</dbReference>
<keyword evidence="4" id="KW-0812">Transmembrane</keyword>
<proteinExistence type="inferred from homology"/>
<keyword evidence="5" id="KW-1133">Transmembrane helix</keyword>
<evidence type="ECO:0000256" key="6">
    <source>
        <dbReference type="ARBA" id="ARBA00023034"/>
    </source>
</evidence>
<evidence type="ECO:0000256" key="7">
    <source>
        <dbReference type="ARBA" id="ARBA00023136"/>
    </source>
</evidence>
<protein>
    <recommendedName>
        <fullName evidence="9">Carbohydrate sulfotransferase</fullName>
        <ecNumber evidence="9">2.8.2.-</ecNumber>
    </recommendedName>
</protein>
<dbReference type="PANTHER" id="PTHR12137">
    <property type="entry name" value="CARBOHYDRATE SULFOTRANSFERASE"/>
    <property type="match status" value="1"/>
</dbReference>
<dbReference type="AlphaFoldDB" id="A0A3R7M4H3"/>
<evidence type="ECO:0000256" key="4">
    <source>
        <dbReference type="ARBA" id="ARBA00022692"/>
    </source>
</evidence>
<organism evidence="12 13">
    <name type="scientific">Penaeus vannamei</name>
    <name type="common">Whiteleg shrimp</name>
    <name type="synonym">Litopenaeus vannamei</name>
    <dbReference type="NCBI Taxonomy" id="6689"/>
    <lineage>
        <taxon>Eukaryota</taxon>
        <taxon>Metazoa</taxon>
        <taxon>Ecdysozoa</taxon>
        <taxon>Arthropoda</taxon>
        <taxon>Crustacea</taxon>
        <taxon>Multicrustacea</taxon>
        <taxon>Malacostraca</taxon>
        <taxon>Eumalacostraca</taxon>
        <taxon>Eucarida</taxon>
        <taxon>Decapoda</taxon>
        <taxon>Dendrobranchiata</taxon>
        <taxon>Penaeoidea</taxon>
        <taxon>Penaeidae</taxon>
        <taxon>Penaeus</taxon>
    </lineage>
</organism>
<evidence type="ECO:0000256" key="5">
    <source>
        <dbReference type="ARBA" id="ARBA00022989"/>
    </source>
</evidence>
<keyword evidence="3 9" id="KW-0808">Transferase</keyword>
<keyword evidence="13" id="KW-1185">Reference proteome</keyword>
<evidence type="ECO:0000313" key="13">
    <source>
        <dbReference type="Proteomes" id="UP000283509"/>
    </source>
</evidence>
<dbReference type="Pfam" id="PF03567">
    <property type="entry name" value="Sulfotransfer_2"/>
    <property type="match status" value="1"/>
</dbReference>
<gene>
    <name evidence="12" type="ORF">C7M84_008957</name>
</gene>
<comment type="subcellular location">
    <subcellularLocation>
        <location evidence="1 9">Golgi apparatus membrane</location>
        <topology evidence="1 9">Single-pass type II membrane protein</topology>
    </subcellularLocation>
</comment>
<dbReference type="InterPro" id="IPR005331">
    <property type="entry name" value="Sulfotransferase"/>
</dbReference>
<dbReference type="EMBL" id="QCYY01002125">
    <property type="protein sequence ID" value="ROT72651.1"/>
    <property type="molecule type" value="Genomic_DNA"/>
</dbReference>
<feature type="chain" id="PRO_5018626999" description="Carbohydrate sulfotransferase" evidence="11">
    <location>
        <begin position="22"/>
        <end position="344"/>
    </location>
</feature>
<feature type="signal peptide" evidence="11">
    <location>
        <begin position="1"/>
        <end position="21"/>
    </location>
</feature>
<evidence type="ECO:0000256" key="8">
    <source>
        <dbReference type="ARBA" id="ARBA00023180"/>
    </source>
</evidence>
<keyword evidence="8 9" id="KW-0325">Glycoprotein</keyword>
<dbReference type="InterPro" id="IPR018011">
    <property type="entry name" value="Carb_sulfotrans_8-10"/>
</dbReference>
<keyword evidence="9" id="KW-0735">Signal-anchor</keyword>
<dbReference type="EC" id="2.8.2.-" evidence="9"/>
<evidence type="ECO:0000256" key="3">
    <source>
        <dbReference type="ARBA" id="ARBA00022679"/>
    </source>
</evidence>
<dbReference type="GO" id="GO:0016051">
    <property type="term" value="P:carbohydrate biosynthetic process"/>
    <property type="evidence" value="ECO:0007669"/>
    <property type="project" value="InterPro"/>
</dbReference>
<keyword evidence="11" id="KW-0732">Signal</keyword>
<reference evidence="12 13" key="2">
    <citation type="submission" date="2019-01" db="EMBL/GenBank/DDBJ databases">
        <title>The decoding of complex shrimp genome reveals the adaptation for benthos swimmer, frequently molting mechanism and breeding impact on genome.</title>
        <authorList>
            <person name="Sun Y."/>
            <person name="Gao Y."/>
            <person name="Yu Y."/>
        </authorList>
    </citation>
    <scope>NUCLEOTIDE SEQUENCE [LARGE SCALE GENOMIC DNA]</scope>
    <source>
        <tissue evidence="12">Muscle</tissue>
    </source>
</reference>
<accession>A0A3R7M4H3</accession>
<dbReference type="GO" id="GO:0000139">
    <property type="term" value="C:Golgi membrane"/>
    <property type="evidence" value="ECO:0007669"/>
    <property type="project" value="UniProtKB-SubCell"/>
</dbReference>
<keyword evidence="7" id="KW-0472">Membrane</keyword>
<dbReference type="Proteomes" id="UP000283509">
    <property type="component" value="Unassembled WGS sequence"/>
</dbReference>
<name>A0A3R7M4H3_PENVA</name>
<sequence>MLCRRLPLFFSFLSLIVVLTAREAIFLLGNKNSISKRDENNDIQVLSPTGGSDDADNGQTNAPLHTVNPLVYGELAARFSNRSEYLRAKCAEFQGNLPGRLRTWLPQALYYSQKYNILGCLIAKAGVTTWKVHLNRMLGRDGNLENTDDIKAIKMMPLSKLTRLVIAGDVTRVINVRHPIDRLVSAYKNKFYNGQPTIPGEKFTNFFQKAQKLLGRPWQRGTATSISFPEFLQYVLEESKSGLSTMNCHWRPIHSVCLPCTAKYKYIMKLETIEEDLAFLKEELDIREMNVTLKMNVNKKQEGRTSDDYFRGLPVDLLAGVRRLYEYDFTLFDYAIPDYLENIG</sequence>
<evidence type="ECO:0000256" key="9">
    <source>
        <dbReference type="RuleBase" id="RU364020"/>
    </source>
</evidence>
<feature type="region of interest" description="Disordered" evidence="10">
    <location>
        <begin position="39"/>
        <end position="60"/>
    </location>
</feature>